<dbReference type="EMBL" id="UINC01002835">
    <property type="protein sequence ID" value="SVA00771.1"/>
    <property type="molecule type" value="Genomic_DNA"/>
</dbReference>
<reference evidence="1" key="1">
    <citation type="submission" date="2018-05" db="EMBL/GenBank/DDBJ databases">
        <authorList>
            <person name="Lanie J.A."/>
            <person name="Ng W.-L."/>
            <person name="Kazmierczak K.M."/>
            <person name="Andrzejewski T.M."/>
            <person name="Davidsen T.M."/>
            <person name="Wayne K.J."/>
            <person name="Tettelin H."/>
            <person name="Glass J.I."/>
            <person name="Rusch D."/>
            <person name="Podicherti R."/>
            <person name="Tsui H.-C.T."/>
            <person name="Winkler M.E."/>
        </authorList>
    </citation>
    <scope>NUCLEOTIDE SEQUENCE</scope>
</reference>
<feature type="non-terminal residue" evidence="1">
    <location>
        <position position="88"/>
    </location>
</feature>
<gene>
    <name evidence="1" type="ORF">METZ01_LOCUS53625</name>
</gene>
<sequence length="88" mass="10146">MQFQLLIEGKCIERSNREITLEPENDIRIVSGGQPEKTSVQAAENQDWANLGYYKEQNELLGISSNIERKIVFIGDSITEEWNDLYPE</sequence>
<evidence type="ECO:0008006" key="2">
    <source>
        <dbReference type="Google" id="ProtNLM"/>
    </source>
</evidence>
<name>A0A381SBT8_9ZZZZ</name>
<evidence type="ECO:0000313" key="1">
    <source>
        <dbReference type="EMBL" id="SVA00771.1"/>
    </source>
</evidence>
<organism evidence="1">
    <name type="scientific">marine metagenome</name>
    <dbReference type="NCBI Taxonomy" id="408172"/>
    <lineage>
        <taxon>unclassified sequences</taxon>
        <taxon>metagenomes</taxon>
        <taxon>ecological metagenomes</taxon>
    </lineage>
</organism>
<dbReference type="AlphaFoldDB" id="A0A381SBT8"/>
<proteinExistence type="predicted"/>
<accession>A0A381SBT8</accession>
<protein>
    <recommendedName>
        <fullName evidence="2">SGNH hydrolase-type esterase domain-containing protein</fullName>
    </recommendedName>
</protein>